<gene>
    <name evidence="2" type="ORF">CCOS01_12903</name>
</gene>
<evidence type="ECO:0000256" key="1">
    <source>
        <dbReference type="SAM" id="MobiDB-lite"/>
    </source>
</evidence>
<keyword evidence="3" id="KW-1185">Reference proteome</keyword>
<name>A0AAI9YM56_9PEZI</name>
<proteinExistence type="predicted"/>
<feature type="compositionally biased region" description="Basic and acidic residues" evidence="1">
    <location>
        <begin position="25"/>
        <end position="44"/>
    </location>
</feature>
<comment type="caution">
    <text evidence="2">The sequence shown here is derived from an EMBL/GenBank/DDBJ whole genome shotgun (WGS) entry which is preliminary data.</text>
</comment>
<dbReference type="AlphaFoldDB" id="A0AAI9YM56"/>
<dbReference type="EMBL" id="MOOE01000016">
    <property type="protein sequence ID" value="KAK1515705.1"/>
    <property type="molecule type" value="Genomic_DNA"/>
</dbReference>
<dbReference type="Proteomes" id="UP001240678">
    <property type="component" value="Unassembled WGS sequence"/>
</dbReference>
<accession>A0AAI9YM56</accession>
<evidence type="ECO:0000313" key="3">
    <source>
        <dbReference type="Proteomes" id="UP001240678"/>
    </source>
</evidence>
<feature type="region of interest" description="Disordered" evidence="1">
    <location>
        <begin position="1"/>
        <end position="78"/>
    </location>
</feature>
<organism evidence="2 3">
    <name type="scientific">Colletotrichum costaricense</name>
    <dbReference type="NCBI Taxonomy" id="1209916"/>
    <lineage>
        <taxon>Eukaryota</taxon>
        <taxon>Fungi</taxon>
        <taxon>Dikarya</taxon>
        <taxon>Ascomycota</taxon>
        <taxon>Pezizomycotina</taxon>
        <taxon>Sordariomycetes</taxon>
        <taxon>Hypocreomycetidae</taxon>
        <taxon>Glomerellales</taxon>
        <taxon>Glomerellaceae</taxon>
        <taxon>Colletotrichum</taxon>
        <taxon>Colletotrichum acutatum species complex</taxon>
    </lineage>
</organism>
<dbReference type="GeneID" id="85344597"/>
<evidence type="ECO:0000313" key="2">
    <source>
        <dbReference type="EMBL" id="KAK1515705.1"/>
    </source>
</evidence>
<dbReference type="RefSeq" id="XP_060308252.1">
    <property type="nucleotide sequence ID" value="XM_060461050.1"/>
</dbReference>
<reference evidence="2 3" key="1">
    <citation type="submission" date="2016-10" db="EMBL/GenBank/DDBJ databases">
        <title>The genome sequence of Colletotrichum fioriniae PJ7.</title>
        <authorList>
            <person name="Baroncelli R."/>
        </authorList>
    </citation>
    <scope>NUCLEOTIDE SEQUENCE [LARGE SCALE GENOMIC DNA]</scope>
    <source>
        <strain evidence="2 3">IMI 309622</strain>
    </source>
</reference>
<protein>
    <submittedName>
        <fullName evidence="2">Uncharacterized protein</fullName>
    </submittedName>
</protein>
<sequence>MTKLQRGESRLDGIRRGSNAVNRNVPDKQMHSKGLSRAEKESKKKAVVVEGDLKGSLSSHASRHPREGEGVWKGAANK</sequence>
<feature type="compositionally biased region" description="Basic and acidic residues" evidence="1">
    <location>
        <begin position="1"/>
        <end position="15"/>
    </location>
</feature>